<evidence type="ECO:0000313" key="4">
    <source>
        <dbReference type="EMBL" id="MFD2417105.1"/>
    </source>
</evidence>
<dbReference type="EMBL" id="JBHUKR010000006">
    <property type="protein sequence ID" value="MFD2417105.1"/>
    <property type="molecule type" value="Genomic_DNA"/>
</dbReference>
<proteinExistence type="inferred from homology"/>
<protein>
    <submittedName>
        <fullName evidence="4">Hsp20/alpha crystallin family protein</fullName>
    </submittedName>
</protein>
<dbReference type="PROSITE" id="PS01031">
    <property type="entry name" value="SHSP"/>
    <property type="match status" value="1"/>
</dbReference>
<dbReference type="Pfam" id="PF00011">
    <property type="entry name" value="HSP20"/>
    <property type="match status" value="1"/>
</dbReference>
<dbReference type="RefSeq" id="WP_378264498.1">
    <property type="nucleotide sequence ID" value="NZ_JBHUKR010000006.1"/>
</dbReference>
<dbReference type="CDD" id="cd06464">
    <property type="entry name" value="ACD_sHsps-like"/>
    <property type="match status" value="1"/>
</dbReference>
<sequence>MSSSLLPRPRALFPGIQDLFEGPWPFGEHNLVRIEDTMTDGKYVVRAELPGFDPEKQIHVTTNAGLLTISAEREEKTKEKGHSEFRYGSFTRTVALPEGADASKIAAKYTDGILEITVPVKEAEKGKSVRIETTKKS</sequence>
<dbReference type="PANTHER" id="PTHR11527">
    <property type="entry name" value="HEAT-SHOCK PROTEIN 20 FAMILY MEMBER"/>
    <property type="match status" value="1"/>
</dbReference>
<dbReference type="InterPro" id="IPR002068">
    <property type="entry name" value="A-crystallin/Hsp20_dom"/>
</dbReference>
<comment type="caution">
    <text evidence="4">The sequence shown here is derived from an EMBL/GenBank/DDBJ whole genome shotgun (WGS) entry which is preliminary data.</text>
</comment>
<evidence type="ECO:0000256" key="1">
    <source>
        <dbReference type="PROSITE-ProRule" id="PRU00285"/>
    </source>
</evidence>
<evidence type="ECO:0000313" key="5">
    <source>
        <dbReference type="Proteomes" id="UP001597417"/>
    </source>
</evidence>
<evidence type="ECO:0000259" key="3">
    <source>
        <dbReference type="PROSITE" id="PS01031"/>
    </source>
</evidence>
<dbReference type="Proteomes" id="UP001597417">
    <property type="component" value="Unassembled WGS sequence"/>
</dbReference>
<dbReference type="SUPFAM" id="SSF49764">
    <property type="entry name" value="HSP20-like chaperones"/>
    <property type="match status" value="1"/>
</dbReference>
<accession>A0ABW5FQ09</accession>
<evidence type="ECO:0000256" key="2">
    <source>
        <dbReference type="RuleBase" id="RU003616"/>
    </source>
</evidence>
<comment type="similarity">
    <text evidence="1 2">Belongs to the small heat shock protein (HSP20) family.</text>
</comment>
<gene>
    <name evidence="4" type="ORF">ACFSXZ_12300</name>
</gene>
<organism evidence="4 5">
    <name type="scientific">Amycolatopsis pigmentata</name>
    <dbReference type="NCBI Taxonomy" id="450801"/>
    <lineage>
        <taxon>Bacteria</taxon>
        <taxon>Bacillati</taxon>
        <taxon>Actinomycetota</taxon>
        <taxon>Actinomycetes</taxon>
        <taxon>Pseudonocardiales</taxon>
        <taxon>Pseudonocardiaceae</taxon>
        <taxon>Amycolatopsis</taxon>
    </lineage>
</organism>
<dbReference type="Gene3D" id="2.60.40.790">
    <property type="match status" value="1"/>
</dbReference>
<reference evidence="5" key="1">
    <citation type="journal article" date="2019" name="Int. J. Syst. Evol. Microbiol.">
        <title>The Global Catalogue of Microorganisms (GCM) 10K type strain sequencing project: providing services to taxonomists for standard genome sequencing and annotation.</title>
        <authorList>
            <consortium name="The Broad Institute Genomics Platform"/>
            <consortium name="The Broad Institute Genome Sequencing Center for Infectious Disease"/>
            <person name="Wu L."/>
            <person name="Ma J."/>
        </authorList>
    </citation>
    <scope>NUCLEOTIDE SEQUENCE [LARGE SCALE GENOMIC DNA]</scope>
    <source>
        <strain evidence="5">CGMCC 4.7645</strain>
    </source>
</reference>
<dbReference type="InterPro" id="IPR031107">
    <property type="entry name" value="Small_HSP"/>
</dbReference>
<feature type="domain" description="SHSP" evidence="3">
    <location>
        <begin position="25"/>
        <end position="134"/>
    </location>
</feature>
<keyword evidence="5" id="KW-1185">Reference proteome</keyword>
<dbReference type="InterPro" id="IPR008978">
    <property type="entry name" value="HSP20-like_chaperone"/>
</dbReference>
<name>A0ABW5FQ09_9PSEU</name>